<dbReference type="InterPro" id="IPR016208">
    <property type="entry name" value="Ald_Oxase/xanthine_DH-like"/>
</dbReference>
<dbReference type="AlphaFoldDB" id="A0AAV2Q5I0"/>
<name>A0AAV2Q5I0_MEGNR</name>
<dbReference type="InterPro" id="IPR036884">
    <property type="entry name" value="2Fe-2S-bd_dom_sf"/>
</dbReference>
<dbReference type="PANTHER" id="PTHR11908">
    <property type="entry name" value="XANTHINE DEHYDROGENASE"/>
    <property type="match status" value="1"/>
</dbReference>
<proteinExistence type="predicted"/>
<evidence type="ECO:0000256" key="1">
    <source>
        <dbReference type="ARBA" id="ARBA00004275"/>
    </source>
</evidence>
<dbReference type="Gene3D" id="1.10.150.120">
    <property type="entry name" value="[2Fe-2S]-binding domain"/>
    <property type="match status" value="1"/>
</dbReference>
<dbReference type="InterPro" id="IPR002888">
    <property type="entry name" value="2Fe-2S-bd"/>
</dbReference>
<accession>A0AAV2Q5I0</accession>
<protein>
    <recommendedName>
        <fullName evidence="4">FAD-binding PCMH-type domain-containing protein</fullName>
    </recommendedName>
</protein>
<dbReference type="SUPFAM" id="SSF47741">
    <property type="entry name" value="CO dehydrogenase ISP C-domain like"/>
    <property type="match status" value="1"/>
</dbReference>
<dbReference type="Proteomes" id="UP001497623">
    <property type="component" value="Unassembled WGS sequence"/>
</dbReference>
<dbReference type="InterPro" id="IPR036683">
    <property type="entry name" value="CO_DH_flav_C_dom_sf"/>
</dbReference>
<feature type="non-terminal residue" evidence="5">
    <location>
        <position position="346"/>
    </location>
</feature>
<dbReference type="Pfam" id="PF01799">
    <property type="entry name" value="Fer2_2"/>
    <property type="match status" value="1"/>
</dbReference>
<dbReference type="InterPro" id="IPR036318">
    <property type="entry name" value="FAD-bd_PCMH-like_sf"/>
</dbReference>
<sequence length="346" mass="37986">KLSSCENVTMKEVESLLDGNLCRCTGYRPILDAFKALSSDASENLQQSLADIEDLYTSSCSKKGSKCEVTCDADGSCTKKTIMLNGDIMLNEHVSKWATTSIDVTASGVRWMRPTTLQELSRIIYELKLSSDFRIIAGNTGQGVYKPNGPSSNYIDISMVNELAEMPTVIDNESVGDSIKLGAMITLGTCIKIFEKVSTMPGFSHLDLLAEHWRKVANTSVRNLGTWAGNLMLKHKHNEFPSDIFITLAAVDAQLDVLCCDNSSPHIKTQSMEEFLNMDMAHAVIVSITLPALPSNVQIRTYKVSSRAANSHAYVTAAFCFYLDPNDGITLVRRPKLLYGGISPHL</sequence>
<comment type="subcellular location">
    <subcellularLocation>
        <location evidence="1">Peroxisome</location>
    </subcellularLocation>
</comment>
<reference evidence="5 6" key="1">
    <citation type="submission" date="2024-05" db="EMBL/GenBank/DDBJ databases">
        <authorList>
            <person name="Wallberg A."/>
        </authorList>
    </citation>
    <scope>NUCLEOTIDE SEQUENCE [LARGE SCALE GENOMIC DNA]</scope>
</reference>
<keyword evidence="3" id="KW-0576">Peroxisome</keyword>
<evidence type="ECO:0000313" key="5">
    <source>
        <dbReference type="EMBL" id="CAL4068443.1"/>
    </source>
</evidence>
<dbReference type="SUPFAM" id="SSF56176">
    <property type="entry name" value="FAD-binding/transporter-associated domain-like"/>
    <property type="match status" value="1"/>
</dbReference>
<dbReference type="Gene3D" id="3.30.390.50">
    <property type="entry name" value="CO dehydrogenase flavoprotein, C-terminal domain"/>
    <property type="match status" value="1"/>
</dbReference>
<dbReference type="InterPro" id="IPR016166">
    <property type="entry name" value="FAD-bd_PCMH"/>
</dbReference>
<evidence type="ECO:0000259" key="4">
    <source>
        <dbReference type="PROSITE" id="PS51387"/>
    </source>
</evidence>
<dbReference type="PROSITE" id="PS51387">
    <property type="entry name" value="FAD_PCMH"/>
    <property type="match status" value="1"/>
</dbReference>
<feature type="domain" description="FAD-binding PCMH-type" evidence="4">
    <location>
        <begin position="104"/>
        <end position="295"/>
    </location>
</feature>
<dbReference type="Gene3D" id="3.30.43.10">
    <property type="entry name" value="Uridine Diphospho-n-acetylenolpyruvylglucosamine Reductase, domain 2"/>
    <property type="match status" value="1"/>
</dbReference>
<evidence type="ECO:0000256" key="2">
    <source>
        <dbReference type="ARBA" id="ARBA00022505"/>
    </source>
</evidence>
<dbReference type="GO" id="GO:0005506">
    <property type="term" value="F:iron ion binding"/>
    <property type="evidence" value="ECO:0007669"/>
    <property type="project" value="InterPro"/>
</dbReference>
<dbReference type="InterPro" id="IPR002346">
    <property type="entry name" value="Mopterin_DH_FAD-bd"/>
</dbReference>
<dbReference type="GO" id="GO:0005777">
    <property type="term" value="C:peroxisome"/>
    <property type="evidence" value="ECO:0007669"/>
    <property type="project" value="UniProtKB-SubCell"/>
</dbReference>
<evidence type="ECO:0000313" key="6">
    <source>
        <dbReference type="Proteomes" id="UP001497623"/>
    </source>
</evidence>
<comment type="caution">
    <text evidence="5">The sequence shown here is derived from an EMBL/GenBank/DDBJ whole genome shotgun (WGS) entry which is preliminary data.</text>
</comment>
<keyword evidence="6" id="KW-1185">Reference proteome</keyword>
<dbReference type="Pfam" id="PF00941">
    <property type="entry name" value="FAD_binding_5"/>
    <property type="match status" value="1"/>
</dbReference>
<dbReference type="GO" id="GO:0016491">
    <property type="term" value="F:oxidoreductase activity"/>
    <property type="evidence" value="ECO:0007669"/>
    <property type="project" value="InterPro"/>
</dbReference>
<evidence type="ECO:0000256" key="3">
    <source>
        <dbReference type="ARBA" id="ARBA00023140"/>
    </source>
</evidence>
<dbReference type="PANTHER" id="PTHR11908:SF132">
    <property type="entry name" value="ALDEHYDE OXIDASE 1-RELATED"/>
    <property type="match status" value="1"/>
</dbReference>
<dbReference type="InterPro" id="IPR016167">
    <property type="entry name" value="FAD-bd_PCMH_sub1"/>
</dbReference>
<gene>
    <name evidence="5" type="ORF">MNOR_LOCUS7245</name>
</gene>
<keyword evidence="2" id="KW-0500">Molybdenum</keyword>
<dbReference type="EMBL" id="CAXKWB010003146">
    <property type="protein sequence ID" value="CAL4068443.1"/>
    <property type="molecule type" value="Genomic_DNA"/>
</dbReference>
<dbReference type="SUPFAM" id="SSF55447">
    <property type="entry name" value="CO dehydrogenase flavoprotein C-terminal domain-like"/>
    <property type="match status" value="1"/>
</dbReference>
<feature type="non-terminal residue" evidence="5">
    <location>
        <position position="1"/>
    </location>
</feature>
<dbReference type="Gene3D" id="3.30.465.10">
    <property type="match status" value="1"/>
</dbReference>
<organism evidence="5 6">
    <name type="scientific">Meganyctiphanes norvegica</name>
    <name type="common">Northern krill</name>
    <name type="synonym">Thysanopoda norvegica</name>
    <dbReference type="NCBI Taxonomy" id="48144"/>
    <lineage>
        <taxon>Eukaryota</taxon>
        <taxon>Metazoa</taxon>
        <taxon>Ecdysozoa</taxon>
        <taxon>Arthropoda</taxon>
        <taxon>Crustacea</taxon>
        <taxon>Multicrustacea</taxon>
        <taxon>Malacostraca</taxon>
        <taxon>Eumalacostraca</taxon>
        <taxon>Eucarida</taxon>
        <taxon>Euphausiacea</taxon>
        <taxon>Euphausiidae</taxon>
        <taxon>Meganyctiphanes</taxon>
    </lineage>
</organism>
<dbReference type="InterPro" id="IPR016169">
    <property type="entry name" value="FAD-bd_PCMH_sub2"/>
</dbReference>
<dbReference type="GO" id="GO:0071949">
    <property type="term" value="F:FAD binding"/>
    <property type="evidence" value="ECO:0007669"/>
    <property type="project" value="InterPro"/>
</dbReference>